<gene>
    <name evidence="2" type="primary">oprP</name>
    <name evidence="2" type="ORF">Pan181_18460</name>
</gene>
<feature type="coiled-coil region" evidence="1">
    <location>
        <begin position="65"/>
        <end position="92"/>
    </location>
</feature>
<dbReference type="InterPro" id="IPR010870">
    <property type="entry name" value="Porin_O/P"/>
</dbReference>
<dbReference type="OrthoDB" id="9807854at2"/>
<dbReference type="EMBL" id="CP036278">
    <property type="protein sequence ID" value="QDU55653.1"/>
    <property type="molecule type" value="Genomic_DNA"/>
</dbReference>
<proteinExistence type="predicted"/>
<accession>A0A518ALR8</accession>
<keyword evidence="1" id="KW-0175">Coiled coil</keyword>
<dbReference type="AlphaFoldDB" id="A0A518ALR8"/>
<dbReference type="SUPFAM" id="SSF56935">
    <property type="entry name" value="Porins"/>
    <property type="match status" value="1"/>
</dbReference>
<reference evidence="2 3" key="1">
    <citation type="submission" date="2019-02" db="EMBL/GenBank/DDBJ databases">
        <title>Deep-cultivation of Planctomycetes and their phenomic and genomic characterization uncovers novel biology.</title>
        <authorList>
            <person name="Wiegand S."/>
            <person name="Jogler M."/>
            <person name="Boedeker C."/>
            <person name="Pinto D."/>
            <person name="Vollmers J."/>
            <person name="Rivas-Marin E."/>
            <person name="Kohn T."/>
            <person name="Peeters S.H."/>
            <person name="Heuer A."/>
            <person name="Rast P."/>
            <person name="Oberbeckmann S."/>
            <person name="Bunk B."/>
            <person name="Jeske O."/>
            <person name="Meyerdierks A."/>
            <person name="Storesund J.E."/>
            <person name="Kallscheuer N."/>
            <person name="Luecker S."/>
            <person name="Lage O.M."/>
            <person name="Pohl T."/>
            <person name="Merkel B.J."/>
            <person name="Hornburger P."/>
            <person name="Mueller R.-W."/>
            <person name="Bruemmer F."/>
            <person name="Labrenz M."/>
            <person name="Spormann A.M."/>
            <person name="Op den Camp H."/>
            <person name="Overmann J."/>
            <person name="Amann R."/>
            <person name="Jetten M.S.M."/>
            <person name="Mascher T."/>
            <person name="Medema M.H."/>
            <person name="Devos D.P."/>
            <person name="Kaster A.-K."/>
            <person name="Ovreas L."/>
            <person name="Rohde M."/>
            <person name="Galperin M.Y."/>
            <person name="Jogler C."/>
        </authorList>
    </citation>
    <scope>NUCLEOTIDE SEQUENCE [LARGE SCALE GENOMIC DNA]</scope>
    <source>
        <strain evidence="2 3">Pan181</strain>
    </source>
</reference>
<keyword evidence="3" id="KW-1185">Reference proteome</keyword>
<dbReference type="InterPro" id="IPR023614">
    <property type="entry name" value="Porin_dom_sf"/>
</dbReference>
<dbReference type="KEGG" id="amuc:Pan181_18460"/>
<sequence length="502" mass="55984">MFDRQFPSIVAKSLLLWAILMHGTSIQAATPLLAYPQDLASSANQSSEAPSLSLAAIGSSTPRELASLNERVEQLEALLEEQQAAAEKKKAEASGKPTLKINGRIHLDAWSFPETSPGIGYFEHPAAALPDFGQDPDDRIFFRRIRLRFQGEAFETMVYRMQIDWNSADSGEMKDMYIGFKELPVLGTLLIGNQKRPLGLDHLNSSRFNIFIERPLVIEAFNEDARRIGIASYNHTSDESYAWCIGSYLMENVTLDGEYIGDTLQASGNARLVHSPWYDEACDGRNYVHFAIAGMLGHPDGDADPTDANSNEGRFRTRSEVRSQSRWLNTGRIPGADWYEVAGVESIVNLGPLQFVGEYQSTWLQRDDETVGTGPDLHFHGAYCYVSYMLTGEHVPYNRTSGTIGRVEPRQNFFLVDSCNDGVAAGWGAWQLAVRYSYLDLTDQDIAGGVENNVSFGLVWYFNPYSSMQFNAVYGDIENHEAVEGFTDGHFTALGTRLRIDF</sequence>
<protein>
    <submittedName>
        <fullName evidence="2">Porin P</fullName>
    </submittedName>
</protein>
<evidence type="ECO:0000256" key="1">
    <source>
        <dbReference type="SAM" id="Coils"/>
    </source>
</evidence>
<name>A0A518ALR8_9BACT</name>
<organism evidence="2 3">
    <name type="scientific">Aeoliella mucimassa</name>
    <dbReference type="NCBI Taxonomy" id="2527972"/>
    <lineage>
        <taxon>Bacteria</taxon>
        <taxon>Pseudomonadati</taxon>
        <taxon>Planctomycetota</taxon>
        <taxon>Planctomycetia</taxon>
        <taxon>Pirellulales</taxon>
        <taxon>Lacipirellulaceae</taxon>
        <taxon>Aeoliella</taxon>
    </lineage>
</organism>
<dbReference type="Pfam" id="PF07396">
    <property type="entry name" value="Porin_O_P"/>
    <property type="match status" value="1"/>
</dbReference>
<dbReference type="Gene3D" id="2.40.160.10">
    <property type="entry name" value="Porin"/>
    <property type="match status" value="1"/>
</dbReference>
<dbReference type="Proteomes" id="UP000315750">
    <property type="component" value="Chromosome"/>
</dbReference>
<evidence type="ECO:0000313" key="3">
    <source>
        <dbReference type="Proteomes" id="UP000315750"/>
    </source>
</evidence>
<evidence type="ECO:0000313" key="2">
    <source>
        <dbReference type="EMBL" id="QDU55653.1"/>
    </source>
</evidence>